<evidence type="ECO:0000313" key="2">
    <source>
        <dbReference type="Proteomes" id="UP000801492"/>
    </source>
</evidence>
<sequence length="182" mass="20324">MHSTEPQRNKANRTPYAAELIRFFAKKDALAQLVPCRKFGHFAKHCPMKLSEGATSSSAKHPKPTDEVFVSTVGSLIVASRFRCNGVCGVKNRLFFKLSGISNTANSSDLGGKSRSYLRDGQEPMLWVKTKPEESTERFKARRVAKEYAQKAEINYEENSVHWCFDTVRMVPSVASTSFGAI</sequence>
<keyword evidence="2" id="KW-1185">Reference proteome</keyword>
<organism evidence="1 2">
    <name type="scientific">Ignelater luminosus</name>
    <name type="common">Cucubano</name>
    <name type="synonym">Pyrophorus luminosus</name>
    <dbReference type="NCBI Taxonomy" id="2038154"/>
    <lineage>
        <taxon>Eukaryota</taxon>
        <taxon>Metazoa</taxon>
        <taxon>Ecdysozoa</taxon>
        <taxon>Arthropoda</taxon>
        <taxon>Hexapoda</taxon>
        <taxon>Insecta</taxon>
        <taxon>Pterygota</taxon>
        <taxon>Neoptera</taxon>
        <taxon>Endopterygota</taxon>
        <taxon>Coleoptera</taxon>
        <taxon>Polyphaga</taxon>
        <taxon>Elateriformia</taxon>
        <taxon>Elateroidea</taxon>
        <taxon>Elateridae</taxon>
        <taxon>Agrypninae</taxon>
        <taxon>Pyrophorini</taxon>
        <taxon>Ignelater</taxon>
    </lineage>
</organism>
<dbReference type="AlphaFoldDB" id="A0A8K0D2J7"/>
<gene>
    <name evidence="1" type="ORF">ILUMI_09368</name>
</gene>
<protein>
    <submittedName>
        <fullName evidence="1">Uncharacterized protein</fullName>
    </submittedName>
</protein>
<accession>A0A8K0D2J7</accession>
<reference evidence="1" key="1">
    <citation type="submission" date="2019-08" db="EMBL/GenBank/DDBJ databases">
        <title>The genome of the North American firefly Photinus pyralis.</title>
        <authorList>
            <consortium name="Photinus pyralis genome working group"/>
            <person name="Fallon T.R."/>
            <person name="Sander Lower S.E."/>
            <person name="Weng J.-K."/>
        </authorList>
    </citation>
    <scope>NUCLEOTIDE SEQUENCE</scope>
    <source>
        <strain evidence="1">TRF0915ILg1</strain>
        <tissue evidence="1">Whole body</tissue>
    </source>
</reference>
<dbReference type="Proteomes" id="UP000801492">
    <property type="component" value="Unassembled WGS sequence"/>
</dbReference>
<comment type="caution">
    <text evidence="1">The sequence shown here is derived from an EMBL/GenBank/DDBJ whole genome shotgun (WGS) entry which is preliminary data.</text>
</comment>
<name>A0A8K0D2J7_IGNLU</name>
<proteinExistence type="predicted"/>
<evidence type="ECO:0000313" key="1">
    <source>
        <dbReference type="EMBL" id="KAF2896809.1"/>
    </source>
</evidence>
<dbReference type="EMBL" id="VTPC01004733">
    <property type="protein sequence ID" value="KAF2896809.1"/>
    <property type="molecule type" value="Genomic_DNA"/>
</dbReference>